<accession>A0A1G2SKJ8</accession>
<organism evidence="3 4">
    <name type="scientific">Candidatus Yonathbacteria bacterium RIFOXYD1_FULL_52_36</name>
    <dbReference type="NCBI Taxonomy" id="1802730"/>
    <lineage>
        <taxon>Bacteria</taxon>
        <taxon>Candidatus Yonathiibacteriota</taxon>
    </lineage>
</organism>
<evidence type="ECO:0000256" key="1">
    <source>
        <dbReference type="SAM" id="MobiDB-lite"/>
    </source>
</evidence>
<proteinExistence type="predicted"/>
<protein>
    <submittedName>
        <fullName evidence="3">Uncharacterized protein</fullName>
    </submittedName>
</protein>
<reference evidence="3 4" key="1">
    <citation type="journal article" date="2016" name="Nat. Commun.">
        <title>Thousands of microbial genomes shed light on interconnected biogeochemical processes in an aquifer system.</title>
        <authorList>
            <person name="Anantharaman K."/>
            <person name="Brown C.T."/>
            <person name="Hug L.A."/>
            <person name="Sharon I."/>
            <person name="Castelle C.J."/>
            <person name="Probst A.J."/>
            <person name="Thomas B.C."/>
            <person name="Singh A."/>
            <person name="Wilkins M.J."/>
            <person name="Karaoz U."/>
            <person name="Brodie E.L."/>
            <person name="Williams K.H."/>
            <person name="Hubbard S.S."/>
            <person name="Banfield J.F."/>
        </authorList>
    </citation>
    <scope>NUCLEOTIDE SEQUENCE [LARGE SCALE GENOMIC DNA]</scope>
</reference>
<dbReference type="Proteomes" id="UP000178168">
    <property type="component" value="Unassembled WGS sequence"/>
</dbReference>
<dbReference type="EMBL" id="MHUZ01000030">
    <property type="protein sequence ID" value="OHA85129.1"/>
    <property type="molecule type" value="Genomic_DNA"/>
</dbReference>
<sequence>MSIEFNPGDPSHSTYANDPVPSSSKMVGWVMKTGLMHDEKQANYVLIILATLFFLATIWVMLGDTSPVNTDVMYLEDLSLEVLETLTPEERASIPSRAN</sequence>
<keyword evidence="2" id="KW-0472">Membrane</keyword>
<keyword evidence="2" id="KW-1133">Transmembrane helix</keyword>
<evidence type="ECO:0000313" key="3">
    <source>
        <dbReference type="EMBL" id="OHA85129.1"/>
    </source>
</evidence>
<name>A0A1G2SKJ8_9BACT</name>
<keyword evidence="2" id="KW-0812">Transmembrane</keyword>
<dbReference type="AlphaFoldDB" id="A0A1G2SKJ8"/>
<dbReference type="STRING" id="1802730.A2591_04085"/>
<gene>
    <name evidence="3" type="ORF">A2591_04085</name>
</gene>
<comment type="caution">
    <text evidence="3">The sequence shown here is derived from an EMBL/GenBank/DDBJ whole genome shotgun (WGS) entry which is preliminary data.</text>
</comment>
<feature type="transmembrane region" description="Helical" evidence="2">
    <location>
        <begin position="42"/>
        <end position="62"/>
    </location>
</feature>
<feature type="region of interest" description="Disordered" evidence="1">
    <location>
        <begin position="1"/>
        <end position="22"/>
    </location>
</feature>
<feature type="compositionally biased region" description="Polar residues" evidence="1">
    <location>
        <begin position="11"/>
        <end position="22"/>
    </location>
</feature>
<evidence type="ECO:0000313" key="4">
    <source>
        <dbReference type="Proteomes" id="UP000178168"/>
    </source>
</evidence>
<evidence type="ECO:0000256" key="2">
    <source>
        <dbReference type="SAM" id="Phobius"/>
    </source>
</evidence>